<sequence>MEWSGDDYTENIFIDPKQVGSNVQKDNERVMLNGDILRVELFNHLKNNPENILKDPFSQRPVLDPDFLSIYLDFGRDMELGIYDNNLTADSVIALRIAFKFFIDGGSYEMDFNGFRQNIYGLFNVNDTIKSLAKFEYIMNLNHVIQSIRESRQLKDNQILPPY</sequence>
<organism evidence="1">
    <name type="scientific">Rhizophagus irregularis (strain DAOM 181602 / DAOM 197198 / MUCL 43194)</name>
    <name type="common">Arbuscular mycorrhizal fungus</name>
    <name type="synonym">Glomus intraradices</name>
    <dbReference type="NCBI Taxonomy" id="747089"/>
    <lineage>
        <taxon>Eukaryota</taxon>
        <taxon>Fungi</taxon>
        <taxon>Fungi incertae sedis</taxon>
        <taxon>Mucoromycota</taxon>
        <taxon>Glomeromycotina</taxon>
        <taxon>Glomeromycetes</taxon>
        <taxon>Glomerales</taxon>
        <taxon>Glomeraceae</taxon>
        <taxon>Rhizophagus</taxon>
    </lineage>
</organism>
<name>U9TW71_RHIID</name>
<proteinExistence type="predicted"/>
<dbReference type="HOGENOM" id="CLU_1627951_0_0_1"/>
<gene>
    <name evidence="1" type="ORF">GLOINDRAFT_3274</name>
</gene>
<protein>
    <submittedName>
        <fullName evidence="1">Uncharacterized protein</fullName>
    </submittedName>
</protein>
<dbReference type="EMBL" id="KI286960">
    <property type="protein sequence ID" value="ESA10563.1"/>
    <property type="molecule type" value="Genomic_DNA"/>
</dbReference>
<reference evidence="1" key="1">
    <citation type="submission" date="2013-07" db="EMBL/GenBank/DDBJ databases">
        <title>The genome of an arbuscular mycorrhizal fungus provides insights into the evolution of the oldest plant symbiosis.</title>
        <authorList>
            <consortium name="DOE Joint Genome Institute"/>
            <person name="Tisserant E."/>
            <person name="Malbreil M."/>
            <person name="Kuo A."/>
            <person name="Kohler A."/>
            <person name="Symeonidi A."/>
            <person name="Balestrini R."/>
            <person name="Charron P."/>
            <person name="Duensing N."/>
            <person name="Frei-dit-Frey N."/>
            <person name="Gianinazzi-Pearson V."/>
            <person name="Gilbert B."/>
            <person name="Handa Y."/>
            <person name="Hijri M."/>
            <person name="Kaul R."/>
            <person name="Kawaguchi M."/>
            <person name="Krajinski F."/>
            <person name="Lammers P."/>
            <person name="Lapierre D."/>
            <person name="Masclaux F.G."/>
            <person name="Murat C."/>
            <person name="Morin E."/>
            <person name="Ndikumana S."/>
            <person name="Pagni M."/>
            <person name="Petitpierre D."/>
            <person name="Requena N."/>
            <person name="Rosikiewicz P."/>
            <person name="Riley R."/>
            <person name="Saito K."/>
            <person name="San Clemente H."/>
            <person name="Shapiro H."/>
            <person name="van Tuinen D."/>
            <person name="Becard G."/>
            <person name="Bonfante P."/>
            <person name="Paszkowski U."/>
            <person name="Shachar-Hill Y."/>
            <person name="Young J.P."/>
            <person name="Sanders I.R."/>
            <person name="Henrissat B."/>
            <person name="Rensing S.A."/>
            <person name="Grigoriev I.V."/>
            <person name="Corradi N."/>
            <person name="Roux C."/>
            <person name="Martin F."/>
        </authorList>
    </citation>
    <scope>NUCLEOTIDE SEQUENCE</scope>
    <source>
        <strain evidence="1">DAOM 197198</strain>
    </source>
</reference>
<dbReference type="AlphaFoldDB" id="U9TW71"/>
<evidence type="ECO:0000313" key="1">
    <source>
        <dbReference type="EMBL" id="ESA10563.1"/>
    </source>
</evidence>
<dbReference type="VEuPathDB" id="FungiDB:RhiirFUN_011545"/>
<accession>U9TW71</accession>